<dbReference type="GO" id="GO:0016125">
    <property type="term" value="P:sterol metabolic process"/>
    <property type="evidence" value="ECO:0007669"/>
    <property type="project" value="TreeGrafter"/>
</dbReference>
<dbReference type="PRINTS" id="PR00385">
    <property type="entry name" value="P450"/>
</dbReference>
<dbReference type="EMBL" id="SDMP01000003">
    <property type="protein sequence ID" value="RYR65942.1"/>
    <property type="molecule type" value="Genomic_DNA"/>
</dbReference>
<evidence type="ECO:0000256" key="4">
    <source>
        <dbReference type="ARBA" id="ARBA00022692"/>
    </source>
</evidence>
<evidence type="ECO:0000313" key="12">
    <source>
        <dbReference type="EMBL" id="RYR65942.1"/>
    </source>
</evidence>
<keyword evidence="6 11" id="KW-1133">Transmembrane helix</keyword>
<gene>
    <name evidence="12" type="ORF">Ahy_A03g011868</name>
</gene>
<dbReference type="GO" id="GO:0020037">
    <property type="term" value="F:heme binding"/>
    <property type="evidence" value="ECO:0007669"/>
    <property type="project" value="InterPro"/>
</dbReference>
<dbReference type="Proteomes" id="UP000289738">
    <property type="component" value="Chromosome A03"/>
</dbReference>
<sequence length="488" mass="55793">MEVAKFLALPTILALFVLCLHFISKLVKLRKDPSVNLPPGNLGWPIVGETFEFMLAARGGTVVRFIKDRMEKHDCRVFKTSFLGDPMAVFCGPAGNKFLFSNENKIVQVWWPSSIRKLLRTSLISKVGEEAKMTRRLLLSFLSAEVLRNYLPKMDIIAQNHIKTHWQGKEQVIIYSTVQLYTYSLACCLFLSIEDPIHVSEFSSKLDDFLKGLLGFPINLPGTKFRRSMKAADEITTEVKMMILKRKLELQEKNVSPTQDLLSHLLVTPDSNGRFMTETEISDNMLLLLFAGHDTSRSALSSIMKYLGAMPQVYEQVLKEQVEISRQKEAGELLQWEDIQKMKYSWNVASEVMRLLPPVAGTYRVAIKDFNYAGYTIPKGWKLRWLPGSTHMDPAYFPNPEAFDASRFEGEGPTAYSYVPFGGGPRMCLGLEFARIEILVFMHHIVKWFKWDLVNSDEKFKYDSLLEPVNGLPIRLHPHTIIDSNQRL</sequence>
<evidence type="ECO:0000256" key="5">
    <source>
        <dbReference type="ARBA" id="ARBA00022723"/>
    </source>
</evidence>
<evidence type="ECO:0000256" key="10">
    <source>
        <dbReference type="RuleBase" id="RU000461"/>
    </source>
</evidence>
<dbReference type="PANTHER" id="PTHR24286:SF209">
    <property type="entry name" value="BETA-AMYRIN 28-OXIDASE-LIKE"/>
    <property type="match status" value="1"/>
</dbReference>
<keyword evidence="10" id="KW-0503">Monooxygenase</keyword>
<comment type="similarity">
    <text evidence="3 10">Belongs to the cytochrome P450 family.</text>
</comment>
<dbReference type="PROSITE" id="PS00086">
    <property type="entry name" value="CYTOCHROME_P450"/>
    <property type="match status" value="1"/>
</dbReference>
<dbReference type="InterPro" id="IPR036396">
    <property type="entry name" value="Cyt_P450_sf"/>
</dbReference>
<protein>
    <recommendedName>
        <fullName evidence="14">Beta-amyrin 28-oxidase</fullName>
    </recommendedName>
</protein>
<evidence type="ECO:0000256" key="1">
    <source>
        <dbReference type="ARBA" id="ARBA00001971"/>
    </source>
</evidence>
<keyword evidence="7 10" id="KW-0560">Oxidoreductase</keyword>
<feature type="binding site" description="axial binding residue" evidence="9">
    <location>
        <position position="428"/>
    </location>
    <ligand>
        <name>heme</name>
        <dbReference type="ChEBI" id="CHEBI:30413"/>
    </ligand>
    <ligandPart>
        <name>Fe</name>
        <dbReference type="ChEBI" id="CHEBI:18248"/>
    </ligandPart>
</feature>
<evidence type="ECO:0000256" key="9">
    <source>
        <dbReference type="PIRSR" id="PIRSR602401-1"/>
    </source>
</evidence>
<dbReference type="PRINTS" id="PR00463">
    <property type="entry name" value="EP450I"/>
</dbReference>
<evidence type="ECO:0000256" key="6">
    <source>
        <dbReference type="ARBA" id="ARBA00022989"/>
    </source>
</evidence>
<dbReference type="FunFam" id="1.10.630.10:FF:000022">
    <property type="entry name" value="Taxadiene 5-alpha hydroxylase"/>
    <property type="match status" value="1"/>
</dbReference>
<keyword evidence="8 9" id="KW-0408">Iron</keyword>
<name>A0A445DRY6_ARAHY</name>
<comment type="subcellular location">
    <subcellularLocation>
        <location evidence="2">Membrane</location>
        <topology evidence="2">Single-pass membrane protein</topology>
    </subcellularLocation>
</comment>
<keyword evidence="4 11" id="KW-0812">Transmembrane</keyword>
<dbReference type="AlphaFoldDB" id="A0A445DRY6"/>
<dbReference type="PANTHER" id="PTHR24286">
    <property type="entry name" value="CYTOCHROME P450 26"/>
    <property type="match status" value="1"/>
</dbReference>
<reference evidence="12 13" key="1">
    <citation type="submission" date="2019-01" db="EMBL/GenBank/DDBJ databases">
        <title>Sequencing of cultivated peanut Arachis hypogaea provides insights into genome evolution and oil improvement.</title>
        <authorList>
            <person name="Chen X."/>
        </authorList>
    </citation>
    <scope>NUCLEOTIDE SEQUENCE [LARGE SCALE GENOMIC DNA]</scope>
    <source>
        <strain evidence="13">cv. Fuhuasheng</strain>
        <tissue evidence="12">Leaves</tissue>
    </source>
</reference>
<evidence type="ECO:0000313" key="13">
    <source>
        <dbReference type="Proteomes" id="UP000289738"/>
    </source>
</evidence>
<keyword evidence="13" id="KW-1185">Reference proteome</keyword>
<evidence type="ECO:0008006" key="14">
    <source>
        <dbReference type="Google" id="ProtNLM"/>
    </source>
</evidence>
<evidence type="ECO:0000256" key="3">
    <source>
        <dbReference type="ARBA" id="ARBA00010617"/>
    </source>
</evidence>
<keyword evidence="5 9" id="KW-0479">Metal-binding</keyword>
<dbReference type="Gene3D" id="1.10.630.10">
    <property type="entry name" value="Cytochrome P450"/>
    <property type="match status" value="1"/>
</dbReference>
<accession>A0A445DRY6</accession>
<dbReference type="GO" id="GO:0016020">
    <property type="term" value="C:membrane"/>
    <property type="evidence" value="ECO:0007669"/>
    <property type="project" value="UniProtKB-SubCell"/>
</dbReference>
<dbReference type="GO" id="GO:0004497">
    <property type="term" value="F:monooxygenase activity"/>
    <property type="evidence" value="ECO:0007669"/>
    <property type="project" value="UniProtKB-KW"/>
</dbReference>
<organism evidence="12 13">
    <name type="scientific">Arachis hypogaea</name>
    <name type="common">Peanut</name>
    <dbReference type="NCBI Taxonomy" id="3818"/>
    <lineage>
        <taxon>Eukaryota</taxon>
        <taxon>Viridiplantae</taxon>
        <taxon>Streptophyta</taxon>
        <taxon>Embryophyta</taxon>
        <taxon>Tracheophyta</taxon>
        <taxon>Spermatophyta</taxon>
        <taxon>Magnoliopsida</taxon>
        <taxon>eudicotyledons</taxon>
        <taxon>Gunneridae</taxon>
        <taxon>Pentapetalae</taxon>
        <taxon>rosids</taxon>
        <taxon>fabids</taxon>
        <taxon>Fabales</taxon>
        <taxon>Fabaceae</taxon>
        <taxon>Papilionoideae</taxon>
        <taxon>50 kb inversion clade</taxon>
        <taxon>dalbergioids sensu lato</taxon>
        <taxon>Dalbergieae</taxon>
        <taxon>Pterocarpus clade</taxon>
        <taxon>Arachis</taxon>
    </lineage>
</organism>
<dbReference type="GO" id="GO:0016705">
    <property type="term" value="F:oxidoreductase activity, acting on paired donors, with incorporation or reduction of molecular oxygen"/>
    <property type="evidence" value="ECO:0007669"/>
    <property type="project" value="InterPro"/>
</dbReference>
<evidence type="ECO:0000256" key="2">
    <source>
        <dbReference type="ARBA" id="ARBA00004167"/>
    </source>
</evidence>
<dbReference type="Pfam" id="PF00067">
    <property type="entry name" value="p450"/>
    <property type="match status" value="1"/>
</dbReference>
<dbReference type="STRING" id="3818.A0A445DRY6"/>
<comment type="cofactor">
    <cofactor evidence="1 9">
        <name>heme</name>
        <dbReference type="ChEBI" id="CHEBI:30413"/>
    </cofactor>
</comment>
<dbReference type="InterPro" id="IPR017972">
    <property type="entry name" value="Cyt_P450_CS"/>
</dbReference>
<evidence type="ECO:0000256" key="8">
    <source>
        <dbReference type="ARBA" id="ARBA00023004"/>
    </source>
</evidence>
<dbReference type="GO" id="GO:0005506">
    <property type="term" value="F:iron ion binding"/>
    <property type="evidence" value="ECO:0007669"/>
    <property type="project" value="InterPro"/>
</dbReference>
<keyword evidence="11" id="KW-0472">Membrane</keyword>
<evidence type="ECO:0000256" key="7">
    <source>
        <dbReference type="ARBA" id="ARBA00023002"/>
    </source>
</evidence>
<dbReference type="InterPro" id="IPR002401">
    <property type="entry name" value="Cyt_P450_E_grp-I"/>
</dbReference>
<proteinExistence type="inferred from homology"/>
<keyword evidence="9 10" id="KW-0349">Heme</keyword>
<dbReference type="OrthoDB" id="1372046at2759"/>
<evidence type="ECO:0000256" key="11">
    <source>
        <dbReference type="SAM" id="Phobius"/>
    </source>
</evidence>
<comment type="caution">
    <text evidence="12">The sequence shown here is derived from an EMBL/GenBank/DDBJ whole genome shotgun (WGS) entry which is preliminary data.</text>
</comment>
<dbReference type="InterPro" id="IPR001128">
    <property type="entry name" value="Cyt_P450"/>
</dbReference>
<dbReference type="SUPFAM" id="SSF48264">
    <property type="entry name" value="Cytochrome P450"/>
    <property type="match status" value="1"/>
</dbReference>
<feature type="transmembrane region" description="Helical" evidence="11">
    <location>
        <begin position="6"/>
        <end position="23"/>
    </location>
</feature>
<dbReference type="CDD" id="cd11043">
    <property type="entry name" value="CYP90-like"/>
    <property type="match status" value="1"/>
</dbReference>